<protein>
    <submittedName>
        <fullName evidence="2">Uncharacterized protein</fullName>
    </submittedName>
</protein>
<feature type="region of interest" description="Disordered" evidence="1">
    <location>
        <begin position="54"/>
        <end position="73"/>
    </location>
</feature>
<feature type="region of interest" description="Disordered" evidence="1">
    <location>
        <begin position="17"/>
        <end position="36"/>
    </location>
</feature>
<evidence type="ECO:0000256" key="1">
    <source>
        <dbReference type="SAM" id="MobiDB-lite"/>
    </source>
</evidence>
<comment type="caution">
    <text evidence="2">The sequence shown here is derived from an EMBL/GenBank/DDBJ whole genome shotgun (WGS) entry which is preliminary data.</text>
</comment>
<dbReference type="AlphaFoldDB" id="A0A8H6KS98"/>
<organism evidence="2 3">
    <name type="scientific">Colletotrichum musicola</name>
    <dbReference type="NCBI Taxonomy" id="2175873"/>
    <lineage>
        <taxon>Eukaryota</taxon>
        <taxon>Fungi</taxon>
        <taxon>Dikarya</taxon>
        <taxon>Ascomycota</taxon>
        <taxon>Pezizomycotina</taxon>
        <taxon>Sordariomycetes</taxon>
        <taxon>Hypocreomycetidae</taxon>
        <taxon>Glomerellales</taxon>
        <taxon>Glomerellaceae</taxon>
        <taxon>Colletotrichum</taxon>
        <taxon>Colletotrichum orchidearum species complex</taxon>
    </lineage>
</organism>
<name>A0A8H6KS98_9PEZI</name>
<dbReference type="EMBL" id="WIGM01000162">
    <property type="protein sequence ID" value="KAF6836340.1"/>
    <property type="molecule type" value="Genomic_DNA"/>
</dbReference>
<reference evidence="2" key="1">
    <citation type="journal article" date="2020" name="Phytopathology">
        <title>Genome Sequence Resources of Colletotrichum truncatum, C. plurivorum, C. musicola, and C. sojae: Four Species Pathogenic to Soybean (Glycine max).</title>
        <authorList>
            <person name="Rogerio F."/>
            <person name="Boufleur T.R."/>
            <person name="Ciampi-Guillardi M."/>
            <person name="Sukno S.A."/>
            <person name="Thon M.R."/>
            <person name="Massola Junior N.S."/>
            <person name="Baroncelli R."/>
        </authorList>
    </citation>
    <scope>NUCLEOTIDE SEQUENCE</scope>
    <source>
        <strain evidence="2">LFN0074</strain>
    </source>
</reference>
<proteinExistence type="predicted"/>
<gene>
    <name evidence="2" type="ORF">CMUS01_05470</name>
</gene>
<keyword evidence="3" id="KW-1185">Reference proteome</keyword>
<accession>A0A8H6KS98</accession>
<sequence length="110" mass="12341">MPPVTLPKPVTEQIEQARLGSRARPDAPQDPNDWVSDGQLAIETRGWTHTAQHSIYTRGTPAQHARARNPANLRRARVPTIISAPGLWELQVAHDNDTSWTHPRSRITKD</sequence>
<evidence type="ECO:0000313" key="2">
    <source>
        <dbReference type="EMBL" id="KAF6836340.1"/>
    </source>
</evidence>
<dbReference type="Proteomes" id="UP000639643">
    <property type="component" value="Unassembled WGS sequence"/>
</dbReference>
<evidence type="ECO:0000313" key="3">
    <source>
        <dbReference type="Proteomes" id="UP000639643"/>
    </source>
</evidence>